<keyword evidence="1" id="KW-0812">Transmembrane</keyword>
<dbReference type="InterPro" id="IPR043128">
    <property type="entry name" value="Rev_trsase/Diguanyl_cyclase"/>
</dbReference>
<keyword evidence="3" id="KW-0548">Nucleotidyltransferase</keyword>
<accession>A0ABV4GYE1</accession>
<dbReference type="SUPFAM" id="SSF55073">
    <property type="entry name" value="Nucleotide cyclase"/>
    <property type="match status" value="1"/>
</dbReference>
<feature type="domain" description="GGDEF" evidence="2">
    <location>
        <begin position="226"/>
        <end position="355"/>
    </location>
</feature>
<evidence type="ECO:0000256" key="1">
    <source>
        <dbReference type="SAM" id="Phobius"/>
    </source>
</evidence>
<dbReference type="NCBIfam" id="TIGR00254">
    <property type="entry name" value="GGDEF"/>
    <property type="match status" value="1"/>
</dbReference>
<dbReference type="EC" id="2.7.7.65" evidence="3"/>
<keyword evidence="1" id="KW-0472">Membrane</keyword>
<dbReference type="Proteomes" id="UP001565927">
    <property type="component" value="Unassembled WGS sequence"/>
</dbReference>
<evidence type="ECO:0000259" key="2">
    <source>
        <dbReference type="PROSITE" id="PS50887"/>
    </source>
</evidence>
<feature type="transmembrane region" description="Helical" evidence="1">
    <location>
        <begin position="147"/>
        <end position="166"/>
    </location>
</feature>
<dbReference type="InterPro" id="IPR029787">
    <property type="entry name" value="Nucleotide_cyclase"/>
</dbReference>
<name>A0ABV4GYE1_9ACTN</name>
<reference evidence="3 4" key="1">
    <citation type="submission" date="2024-07" db="EMBL/GenBank/DDBJ databases">
        <authorList>
            <person name="Thanompreechachai J."/>
            <person name="Duangmal K."/>
        </authorList>
    </citation>
    <scope>NUCLEOTIDE SEQUENCE [LARGE SCALE GENOMIC DNA]</scope>
    <source>
        <strain evidence="3 4">LSe6-4</strain>
    </source>
</reference>
<feature type="transmembrane region" description="Helical" evidence="1">
    <location>
        <begin position="122"/>
        <end position="141"/>
    </location>
</feature>
<dbReference type="EMBL" id="JBGFTU010000001">
    <property type="protein sequence ID" value="MEZ0163235.1"/>
    <property type="molecule type" value="Genomic_DNA"/>
</dbReference>
<dbReference type="InterPro" id="IPR000160">
    <property type="entry name" value="GGDEF_dom"/>
</dbReference>
<keyword evidence="4" id="KW-1185">Reference proteome</keyword>
<dbReference type="Pfam" id="PF00990">
    <property type="entry name" value="GGDEF"/>
    <property type="match status" value="1"/>
</dbReference>
<feature type="transmembrane region" description="Helical" evidence="1">
    <location>
        <begin position="12"/>
        <end position="33"/>
    </location>
</feature>
<comment type="caution">
    <text evidence="3">The sequence shown here is derived from an EMBL/GenBank/DDBJ whole genome shotgun (WGS) entry which is preliminary data.</text>
</comment>
<dbReference type="SMART" id="SM00267">
    <property type="entry name" value="GGDEF"/>
    <property type="match status" value="1"/>
</dbReference>
<keyword evidence="3" id="KW-0808">Transferase</keyword>
<sequence length="355" mass="35950">MSGRAAGRVAGWATHVGWPVGVALVVAALGLLARSAGLQAHLVPATVGGFLLGVQATPRMRVHAGPWDPSPWDPWPLLVSCALIGTVLTCLGLGVVVPGACAAAGVYGVLTVPTPRRLLQTVACVVASSGLAFAAQALGWVDGVVGVLPGLLVGTALLSFSVPVLANVAAFSRRAQATAAALEAERRAHVAVLERAAAHDTLTGLLGRRGLEGPLRRAAATATAEAMTAVLYVDLDGFKAVNDTHGHRAGDELLTVLAARLSCARRGPAVVARTGGDEFVLVLTGLTEAAQAAVVAAGVRHDLEQDVVLADGTVVSVGASTGVAVAAGPRDPDELLSEADAAMYAQKRNRATRTA</sequence>
<evidence type="ECO:0000313" key="3">
    <source>
        <dbReference type="EMBL" id="MEZ0163235.1"/>
    </source>
</evidence>
<proteinExistence type="predicted"/>
<keyword evidence="1" id="KW-1133">Transmembrane helix</keyword>
<dbReference type="PANTHER" id="PTHR44757:SF2">
    <property type="entry name" value="BIOFILM ARCHITECTURE MAINTENANCE PROTEIN MBAA"/>
    <property type="match status" value="1"/>
</dbReference>
<gene>
    <name evidence="3" type="ORF">AB2L27_00480</name>
</gene>
<evidence type="ECO:0000313" key="4">
    <source>
        <dbReference type="Proteomes" id="UP001565927"/>
    </source>
</evidence>
<dbReference type="Gene3D" id="3.30.70.270">
    <property type="match status" value="1"/>
</dbReference>
<dbReference type="PANTHER" id="PTHR44757">
    <property type="entry name" value="DIGUANYLATE CYCLASE DGCP"/>
    <property type="match status" value="1"/>
</dbReference>
<protein>
    <submittedName>
        <fullName evidence="3">GGDEF domain-containing protein</fullName>
        <ecNumber evidence="3">2.7.7.65</ecNumber>
    </submittedName>
</protein>
<dbReference type="PROSITE" id="PS50887">
    <property type="entry name" value="GGDEF"/>
    <property type="match status" value="1"/>
</dbReference>
<feature type="transmembrane region" description="Helical" evidence="1">
    <location>
        <begin position="77"/>
        <end position="110"/>
    </location>
</feature>
<dbReference type="InterPro" id="IPR052155">
    <property type="entry name" value="Biofilm_reg_signaling"/>
</dbReference>
<dbReference type="CDD" id="cd01949">
    <property type="entry name" value="GGDEF"/>
    <property type="match status" value="1"/>
</dbReference>
<dbReference type="GO" id="GO:0052621">
    <property type="term" value="F:diguanylate cyclase activity"/>
    <property type="evidence" value="ECO:0007669"/>
    <property type="project" value="UniProtKB-EC"/>
</dbReference>
<organism evidence="3 4">
    <name type="scientific">Kineococcus halophytocola</name>
    <dbReference type="NCBI Taxonomy" id="3234027"/>
    <lineage>
        <taxon>Bacteria</taxon>
        <taxon>Bacillati</taxon>
        <taxon>Actinomycetota</taxon>
        <taxon>Actinomycetes</taxon>
        <taxon>Kineosporiales</taxon>
        <taxon>Kineosporiaceae</taxon>
        <taxon>Kineococcus</taxon>
    </lineage>
</organism>